<dbReference type="InterPro" id="IPR045941">
    <property type="entry name" value="DUF6361"/>
</dbReference>
<dbReference type="EMBL" id="CP031517">
    <property type="protein sequence ID" value="QOS40016.1"/>
    <property type="molecule type" value="Genomic_DNA"/>
</dbReference>
<keyword evidence="3" id="KW-1185">Reference proteome</keyword>
<dbReference type="Proteomes" id="UP000593591">
    <property type="component" value="Chromosome"/>
</dbReference>
<evidence type="ECO:0000313" key="1">
    <source>
        <dbReference type="EMBL" id="MBB5218281.1"/>
    </source>
</evidence>
<proteinExistence type="predicted"/>
<name>A0A840SFR7_9SPIR</name>
<reference evidence="1 3" key="2">
    <citation type="submission" date="2020-08" db="EMBL/GenBank/DDBJ databases">
        <title>Genomic Encyclopedia of Type Strains, Phase IV (KMG-IV): sequencing the most valuable type-strain genomes for metagenomic binning, comparative biology and taxonomic classification.</title>
        <authorList>
            <person name="Goeker M."/>
        </authorList>
    </citation>
    <scope>NUCLEOTIDE SEQUENCE [LARGE SCALE GENOMIC DNA]</scope>
    <source>
        <strain evidence="1 3">DSM 103679</strain>
    </source>
</reference>
<dbReference type="AlphaFoldDB" id="A0A840SFR7"/>
<organism evidence="1 3">
    <name type="scientific">Treponema rectale</name>
    <dbReference type="NCBI Taxonomy" id="744512"/>
    <lineage>
        <taxon>Bacteria</taxon>
        <taxon>Pseudomonadati</taxon>
        <taxon>Spirochaetota</taxon>
        <taxon>Spirochaetia</taxon>
        <taxon>Spirochaetales</taxon>
        <taxon>Treponemataceae</taxon>
        <taxon>Treponema</taxon>
    </lineage>
</organism>
<reference evidence="2 4" key="1">
    <citation type="submission" date="2018-08" db="EMBL/GenBank/DDBJ databases">
        <title>The first complete genome of Treponema rectale (CHPAT), a commensal spirochete of the bovine rectum.</title>
        <authorList>
            <person name="Staton G.J."/>
            <person name="Clegg S.R."/>
            <person name="Carter S.D."/>
            <person name="Radford A.D."/>
            <person name="Darby A."/>
            <person name="Hall N."/>
            <person name="Birtles R.J."/>
            <person name="Evans N.J."/>
        </authorList>
    </citation>
    <scope>NUCLEOTIDE SEQUENCE [LARGE SCALE GENOMIC DNA]</scope>
    <source>
        <strain evidence="2 4">CHPA</strain>
    </source>
</reference>
<evidence type="ECO:0000313" key="3">
    <source>
        <dbReference type="Proteomes" id="UP000578697"/>
    </source>
</evidence>
<evidence type="ECO:0000313" key="4">
    <source>
        <dbReference type="Proteomes" id="UP000593591"/>
    </source>
</evidence>
<dbReference type="EMBL" id="JACHFR010000001">
    <property type="protein sequence ID" value="MBB5218281.1"/>
    <property type="molecule type" value="Genomic_DNA"/>
</dbReference>
<dbReference type="Pfam" id="PF19888">
    <property type="entry name" value="DUF6361"/>
    <property type="match status" value="1"/>
</dbReference>
<sequence>MQLGWIDFSKEDKSNAMNIIHSLNEPGVLDELGFGAIRNAFANDFFPGTSTLHTRSKYFYLIPYMLFEFQKKYAEGKEIAHGNPAAFIKKIRKDIDDEEKKTKNLLMKVAKDSSEIEGVIGSSKDDEKYWVERTPIVIYWSGLRTFGFFENSKYSTNYTYSELLADFYRIAQNKSNSKSAATDSFDEQNDSDAGGSVYYPISKDFHNPKWRDNINIGLTKKEAKDLRKRIISNENSKNSLLAFILKEDLNLKNLSFKDFTEAYKTRFPAEIKEKLDLANAVNEFYYLIMLRYNYLLAKADFENCNIDVRKQWEEIEPLISQICTNFNLEKTFLVMKIQNKNLRDFLRNLKTELPKASATGDYSVVDLLITNREKSLKTTRAKINHPDKYDVKKLLTYERFDYRFNNVQKHVQDIQEGENNA</sequence>
<dbReference type="KEGG" id="trc:DYE49_05945"/>
<evidence type="ECO:0000313" key="2">
    <source>
        <dbReference type="EMBL" id="QOS40016.1"/>
    </source>
</evidence>
<dbReference type="RefSeq" id="WP_184651704.1">
    <property type="nucleotide sequence ID" value="NZ_JACHFR010000001.1"/>
</dbReference>
<accession>A0A840SFR7</accession>
<protein>
    <submittedName>
        <fullName evidence="1">Uncharacterized protein</fullName>
    </submittedName>
</protein>
<gene>
    <name evidence="2" type="ORF">DYE49_05945</name>
    <name evidence="1" type="ORF">HNP77_000625</name>
</gene>
<dbReference type="Proteomes" id="UP000578697">
    <property type="component" value="Unassembled WGS sequence"/>
</dbReference>